<evidence type="ECO:0000259" key="25">
    <source>
        <dbReference type="Pfam" id="PF24055"/>
    </source>
</evidence>
<keyword evidence="5 20" id="KW-0808">Transferase</keyword>
<dbReference type="SMART" id="SM00486">
    <property type="entry name" value="POLBc"/>
    <property type="match status" value="1"/>
</dbReference>
<dbReference type="Pfam" id="PF14260">
    <property type="entry name" value="zf-C4pol"/>
    <property type="match status" value="1"/>
</dbReference>
<dbReference type="GO" id="GO:0051539">
    <property type="term" value="F:4 iron, 4 sulfur cluster binding"/>
    <property type="evidence" value="ECO:0007669"/>
    <property type="project" value="UniProtKB-KW"/>
</dbReference>
<evidence type="ECO:0000256" key="15">
    <source>
        <dbReference type="ARBA" id="ARBA00023125"/>
    </source>
</evidence>
<dbReference type="PANTHER" id="PTHR45812:SF1">
    <property type="entry name" value="DNA POLYMERASE ZETA CATALYTIC SUBUNIT"/>
    <property type="match status" value="1"/>
</dbReference>
<evidence type="ECO:0000256" key="1">
    <source>
        <dbReference type="ARBA" id="ARBA00001966"/>
    </source>
</evidence>
<evidence type="ECO:0000259" key="22">
    <source>
        <dbReference type="Pfam" id="PF00136"/>
    </source>
</evidence>
<dbReference type="Pfam" id="PF24055">
    <property type="entry name" value="POL3_N"/>
    <property type="match status" value="1"/>
</dbReference>
<evidence type="ECO:0000259" key="26">
    <source>
        <dbReference type="Pfam" id="PF24065"/>
    </source>
</evidence>
<evidence type="ECO:0000256" key="4">
    <source>
        <dbReference type="ARBA" id="ARBA00022485"/>
    </source>
</evidence>
<keyword evidence="17 20" id="KW-0539">Nucleus</keyword>
<dbReference type="InterPro" id="IPR025687">
    <property type="entry name" value="Znf-C4pol"/>
</dbReference>
<proteinExistence type="inferred from homology"/>
<evidence type="ECO:0000256" key="20">
    <source>
        <dbReference type="RuleBase" id="RU000442"/>
    </source>
</evidence>
<dbReference type="GO" id="GO:0000724">
    <property type="term" value="P:double-strand break repair via homologous recombination"/>
    <property type="evidence" value="ECO:0007669"/>
    <property type="project" value="TreeGrafter"/>
</dbReference>
<dbReference type="InterPro" id="IPR043502">
    <property type="entry name" value="DNA/RNA_pol_sf"/>
</dbReference>
<dbReference type="InterPro" id="IPR056447">
    <property type="entry name" value="REV3_N"/>
</dbReference>
<dbReference type="InterPro" id="IPR023211">
    <property type="entry name" value="DNA_pol_palm_dom_sf"/>
</dbReference>
<dbReference type="FunFam" id="3.30.420.10:FF:000024">
    <property type="entry name" value="DNA polymerase zeta catalytic subunit"/>
    <property type="match status" value="1"/>
</dbReference>
<dbReference type="Pfam" id="PF24065">
    <property type="entry name" value="REV3_N"/>
    <property type="match status" value="1"/>
</dbReference>
<dbReference type="EC" id="2.7.7.7" evidence="20"/>
<dbReference type="GO" id="GO:0003677">
    <property type="term" value="F:DNA binding"/>
    <property type="evidence" value="ECO:0007669"/>
    <property type="project" value="UniProtKB-KW"/>
</dbReference>
<dbReference type="GO" id="GO:0042276">
    <property type="term" value="P:error-prone translesion synthesis"/>
    <property type="evidence" value="ECO:0007669"/>
    <property type="project" value="TreeGrafter"/>
</dbReference>
<name>A0AAD7EYY8_9AGAR</name>
<keyword evidence="15 20" id="KW-0238">DNA-binding</keyword>
<gene>
    <name evidence="27" type="ORF">DFH08DRAFT_482835</name>
</gene>
<feature type="compositionally biased region" description="Acidic residues" evidence="21">
    <location>
        <begin position="405"/>
        <end position="419"/>
    </location>
</feature>
<evidence type="ECO:0000256" key="19">
    <source>
        <dbReference type="ARBA" id="ARBA00066055"/>
    </source>
</evidence>
<comment type="catalytic activity">
    <reaction evidence="18 20">
        <text>DNA(n) + a 2'-deoxyribonucleoside 5'-triphosphate = DNA(n+1) + diphosphate</text>
        <dbReference type="Rhea" id="RHEA:22508"/>
        <dbReference type="Rhea" id="RHEA-COMP:17339"/>
        <dbReference type="Rhea" id="RHEA-COMP:17340"/>
        <dbReference type="ChEBI" id="CHEBI:33019"/>
        <dbReference type="ChEBI" id="CHEBI:61560"/>
        <dbReference type="ChEBI" id="CHEBI:173112"/>
        <dbReference type="EC" id="2.7.7.7"/>
    </reaction>
</comment>
<evidence type="ECO:0000256" key="17">
    <source>
        <dbReference type="ARBA" id="ARBA00023242"/>
    </source>
</evidence>
<feature type="region of interest" description="Disordered" evidence="21">
    <location>
        <begin position="267"/>
        <end position="287"/>
    </location>
</feature>
<evidence type="ECO:0000256" key="18">
    <source>
        <dbReference type="ARBA" id="ARBA00049244"/>
    </source>
</evidence>
<keyword evidence="7 20" id="KW-0235">DNA replication</keyword>
<dbReference type="InterPro" id="IPR036397">
    <property type="entry name" value="RNaseH_sf"/>
</dbReference>
<feature type="domain" description="C4-type zinc-finger of DNA polymerase delta" evidence="24">
    <location>
        <begin position="1453"/>
        <end position="1522"/>
    </location>
</feature>
<dbReference type="FunFam" id="1.10.287.690:FF:000002">
    <property type="entry name" value="DNA polymerase zeta"/>
    <property type="match status" value="1"/>
</dbReference>
<comment type="caution">
    <text evidence="27">The sequence shown here is derived from an EMBL/GenBank/DDBJ whole genome shotgun (WGS) entry which is preliminary data.</text>
</comment>
<dbReference type="Pfam" id="PF03104">
    <property type="entry name" value="DNA_pol_B_exo1"/>
    <property type="match status" value="1"/>
</dbReference>
<dbReference type="GO" id="GO:0008270">
    <property type="term" value="F:zinc ion binding"/>
    <property type="evidence" value="ECO:0007669"/>
    <property type="project" value="UniProtKB-KW"/>
</dbReference>
<dbReference type="PROSITE" id="PS00116">
    <property type="entry name" value="DNA_POLYMERASE_B"/>
    <property type="match status" value="1"/>
</dbReference>
<evidence type="ECO:0000256" key="12">
    <source>
        <dbReference type="ARBA" id="ARBA00022932"/>
    </source>
</evidence>
<dbReference type="InterPro" id="IPR056435">
    <property type="entry name" value="DPOD/Z_N"/>
</dbReference>
<feature type="domain" description="DNA polymerase zeta catalytic subunit N-terminal" evidence="26">
    <location>
        <begin position="6"/>
        <end position="51"/>
    </location>
</feature>
<dbReference type="Proteomes" id="UP001218218">
    <property type="component" value="Unassembled WGS sequence"/>
</dbReference>
<dbReference type="SUPFAM" id="SSF56672">
    <property type="entry name" value="DNA/RNA polymerases"/>
    <property type="match status" value="1"/>
</dbReference>
<keyword evidence="4 20" id="KW-0004">4Fe-4S</keyword>
<dbReference type="Gene3D" id="3.30.420.10">
    <property type="entry name" value="Ribonuclease H-like superfamily/Ribonuclease H"/>
    <property type="match status" value="1"/>
</dbReference>
<dbReference type="InterPro" id="IPR006172">
    <property type="entry name" value="DNA-dir_DNA_pol_B"/>
</dbReference>
<dbReference type="GO" id="GO:0005634">
    <property type="term" value="C:nucleus"/>
    <property type="evidence" value="ECO:0007669"/>
    <property type="project" value="UniProtKB-SubCell"/>
</dbReference>
<feature type="compositionally biased region" description="Low complexity" evidence="21">
    <location>
        <begin position="498"/>
        <end position="508"/>
    </location>
</feature>
<evidence type="ECO:0000256" key="2">
    <source>
        <dbReference type="ARBA" id="ARBA00004123"/>
    </source>
</evidence>
<comment type="subunit">
    <text evidence="19">Forms DNA polymerase zeta with REV7.</text>
</comment>
<dbReference type="InterPro" id="IPR042087">
    <property type="entry name" value="DNA_pol_B_thumb"/>
</dbReference>
<evidence type="ECO:0000256" key="16">
    <source>
        <dbReference type="ARBA" id="ARBA00023204"/>
    </source>
</evidence>
<dbReference type="InterPro" id="IPR012337">
    <property type="entry name" value="RNaseH-like_sf"/>
</dbReference>
<evidence type="ECO:0000256" key="5">
    <source>
        <dbReference type="ARBA" id="ARBA00022679"/>
    </source>
</evidence>
<evidence type="ECO:0000313" key="27">
    <source>
        <dbReference type="EMBL" id="KAJ7357376.1"/>
    </source>
</evidence>
<evidence type="ECO:0000313" key="28">
    <source>
        <dbReference type="Proteomes" id="UP001218218"/>
    </source>
</evidence>
<evidence type="ECO:0000256" key="14">
    <source>
        <dbReference type="ARBA" id="ARBA00023014"/>
    </source>
</evidence>
<evidence type="ECO:0000256" key="8">
    <source>
        <dbReference type="ARBA" id="ARBA00022723"/>
    </source>
</evidence>
<feature type="compositionally biased region" description="Polar residues" evidence="21">
    <location>
        <begin position="420"/>
        <end position="438"/>
    </location>
</feature>
<dbReference type="Gene3D" id="1.10.287.690">
    <property type="entry name" value="Helix hairpin bin"/>
    <property type="match status" value="1"/>
</dbReference>
<keyword evidence="8 20" id="KW-0479">Metal-binding</keyword>
<feature type="compositionally biased region" description="Polar residues" evidence="21">
    <location>
        <begin position="509"/>
        <end position="518"/>
    </location>
</feature>
<dbReference type="GO" id="GO:0003887">
    <property type="term" value="F:DNA-directed DNA polymerase activity"/>
    <property type="evidence" value="ECO:0007669"/>
    <property type="project" value="UniProtKB-KW"/>
</dbReference>
<dbReference type="GO" id="GO:0016035">
    <property type="term" value="C:zeta DNA polymerase complex"/>
    <property type="evidence" value="ECO:0007669"/>
    <property type="project" value="InterPro"/>
</dbReference>
<dbReference type="SUPFAM" id="SSF53098">
    <property type="entry name" value="Ribonuclease H-like"/>
    <property type="match status" value="1"/>
</dbReference>
<feature type="domain" description="DNA polymerase delta/zeta catalytic subunit N-terminal" evidence="25">
    <location>
        <begin position="52"/>
        <end position="132"/>
    </location>
</feature>
<feature type="domain" description="DNA-directed DNA polymerase family B multifunctional" evidence="22">
    <location>
        <begin position="960"/>
        <end position="1405"/>
    </location>
</feature>
<keyword evidence="28" id="KW-1185">Reference proteome</keyword>
<evidence type="ECO:0000256" key="3">
    <source>
        <dbReference type="ARBA" id="ARBA00005755"/>
    </source>
</evidence>
<evidence type="ECO:0000259" key="23">
    <source>
        <dbReference type="Pfam" id="PF03104"/>
    </source>
</evidence>
<keyword evidence="16" id="KW-0234">DNA repair</keyword>
<feature type="region of interest" description="Disordered" evidence="21">
    <location>
        <begin position="395"/>
        <end position="538"/>
    </location>
</feature>
<dbReference type="EMBL" id="JARIHO010000008">
    <property type="protein sequence ID" value="KAJ7357376.1"/>
    <property type="molecule type" value="Genomic_DNA"/>
</dbReference>
<dbReference type="Gene3D" id="3.90.1600.10">
    <property type="entry name" value="Palm domain of DNA polymerase"/>
    <property type="match status" value="1"/>
</dbReference>
<evidence type="ECO:0000256" key="13">
    <source>
        <dbReference type="ARBA" id="ARBA00023004"/>
    </source>
</evidence>
<keyword evidence="14 20" id="KW-0411">Iron-sulfur</keyword>
<dbReference type="PANTHER" id="PTHR45812">
    <property type="entry name" value="DNA POLYMERASE ZETA CATALYTIC SUBUNIT"/>
    <property type="match status" value="1"/>
</dbReference>
<keyword evidence="12 20" id="KW-0239">DNA-directed DNA polymerase</keyword>
<dbReference type="InterPro" id="IPR030559">
    <property type="entry name" value="PolZ_Rev3"/>
</dbReference>
<reference evidence="27" key="1">
    <citation type="submission" date="2023-03" db="EMBL/GenBank/DDBJ databases">
        <title>Massive genome expansion in bonnet fungi (Mycena s.s.) driven by repeated elements and novel gene families across ecological guilds.</title>
        <authorList>
            <consortium name="Lawrence Berkeley National Laboratory"/>
            <person name="Harder C.B."/>
            <person name="Miyauchi S."/>
            <person name="Viragh M."/>
            <person name="Kuo A."/>
            <person name="Thoen E."/>
            <person name="Andreopoulos B."/>
            <person name="Lu D."/>
            <person name="Skrede I."/>
            <person name="Drula E."/>
            <person name="Henrissat B."/>
            <person name="Morin E."/>
            <person name="Kohler A."/>
            <person name="Barry K."/>
            <person name="LaButti K."/>
            <person name="Morin E."/>
            <person name="Salamov A."/>
            <person name="Lipzen A."/>
            <person name="Mereny Z."/>
            <person name="Hegedus B."/>
            <person name="Baldrian P."/>
            <person name="Stursova M."/>
            <person name="Weitz H."/>
            <person name="Taylor A."/>
            <person name="Grigoriev I.V."/>
            <person name="Nagy L.G."/>
            <person name="Martin F."/>
            <person name="Kauserud H."/>
        </authorList>
    </citation>
    <scope>NUCLEOTIDE SEQUENCE</scope>
    <source>
        <strain evidence="27">CBHHK002</strain>
    </source>
</reference>
<evidence type="ECO:0000256" key="11">
    <source>
        <dbReference type="ARBA" id="ARBA00022833"/>
    </source>
</evidence>
<dbReference type="GO" id="GO:0006260">
    <property type="term" value="P:DNA replication"/>
    <property type="evidence" value="ECO:0007669"/>
    <property type="project" value="UniProtKB-KW"/>
</dbReference>
<dbReference type="Pfam" id="PF00136">
    <property type="entry name" value="DNA_pol_B"/>
    <property type="match status" value="1"/>
</dbReference>
<keyword evidence="11 20" id="KW-0862">Zinc</keyword>
<evidence type="ECO:0000256" key="21">
    <source>
        <dbReference type="SAM" id="MobiDB-lite"/>
    </source>
</evidence>
<accession>A0AAD7EYY8</accession>
<protein>
    <recommendedName>
        <fullName evidence="20">DNA polymerase</fullName>
        <ecNumber evidence="20">2.7.7.7</ecNumber>
    </recommendedName>
</protein>
<sequence>MTPCILQVQINQIDHYLAPPGPLDNSDLRAVPVIRIYGSSSDGTKSCVHVHQVYPYFLVEYDGKIRLRSVNRYITKLTQSLNHALALSLKKDITTFKPQFVRAITLVKGIHFYGFHSSYSPFLKVHIVDPAFFNRAATIMRSGTVMGTHFRVFESHLSFALQFMSDFGLYGCGNLNLSDAFQRGRRREDDEEPQGVAPASPIFQSSPYFCQTHMPLEVDVAAFHILNRLQVTARNLHHKLTIPAPPLPPEPLVLSVRELWEDERNRRRARGLNPSPEMPVDPSESSRSARAEWVLEAKWWEDIRNRIETENPLIQPPQPANDWETSVMTTFESVEALWEEPWKTWKPAVSDQYETEIDTESALDEQEARDIDIDVDESQFSDEHLSQLVEREAEWEKSLELDSPVGDDDVDLPLAEEESPSSNTEDIPTDKSPASTSTDVDDVFGGTVPTARPPSEPELLLSSPPNLDHIAEFDDPLTPTRSNKSGKMQLVDSPAGSPSPDLSPLILSRQLSSNSDGQSEIRGNLSDTPSGPPPLKKRRITFAEPSKTTAAYDMSRKAMGLNTHINTERLKEINLNCYVYALTPPSVSSLLETVESSGIPSKIYQRPYYSNPNDVPEKPRAYGGVIYRLHGNHEYLKPLDDWQENDASSSTDTFTDLSLLYSSGWEYGGGSPPSVRQVKMWLASEEARALPKKPRLQARSQIEGPTQTNIYGLKTTPMGLLLPVTLREKQRMTILSLEVFAPSAKAPDAEIDEIVAIFYSFQCGDSALCSITVVVDTPLVRKLTFRNSEVKIVSTELDLLNHVADIVVDLDPDILVGWEIQTASWGYLNARGRQYGMDIVDLISRAPTKRSGGRDQWGARHTSTFNVSGRHVLNLWRVMRVELTLNIYTFENVVFHVLSRRTPRYGPATLKEWYEDSVPAHTSAVLRYFSSRTSMVLEILEEAQVVTKTAEFARVFGVDFFSVISRGSQFKVESFMFRIAKPESFVLFSPSRQDVGRQNAAECMPLIMEPESAFYTDPVLVLDFQSLYPSIMIANNYCYSTFLGRIHDFQGRQKFGVTELDLRPGAVEALYDHITVSPTGYMFVKPEVRKGLLGRMLVELLETRVMVKQAMKGVKNDKALKRILDARQLGLKYIANVTYGYTSATFSGRMPAVEIADSIVESGRETLEKAIATIKDTQKWGAKVVYGDTDSIFVHLPGKTKDQAFRIGYEIADTITSRNPSPIKLKFEKVYLPCVLLAKKRYVGFKYESPDETEPVFDAKGIETVRRDGVLAQKKMTETCLKTLFRTQDLSEVKDYCYRSFQKLLDGKASLEDFIFAKEVRMGTYSDKGPPPPGAVLAARQAITENTEPQYSERVPYVICRGPPNSRLVDRVAAPLDVLKNRNLYLDADYYISRVLIPPLDRIFSLTGCDVRKWYLDMPKAKSLDIGISPSKLRQEELEENVYIDGHFYNIQCISCGIVSNKDICDSCYSNPESAMSGILSKIGKGEKRLLDVQRICASCTHTAPTEPIKCESLDCSWLYARAKAEDKLEFLGALRNLLLAESPSP</sequence>
<dbReference type="InterPro" id="IPR006134">
    <property type="entry name" value="DNA-dir_DNA_pol_B_multi_dom"/>
</dbReference>
<organism evidence="27 28">
    <name type="scientific">Mycena albidolilacea</name>
    <dbReference type="NCBI Taxonomy" id="1033008"/>
    <lineage>
        <taxon>Eukaryota</taxon>
        <taxon>Fungi</taxon>
        <taxon>Dikarya</taxon>
        <taxon>Basidiomycota</taxon>
        <taxon>Agaricomycotina</taxon>
        <taxon>Agaricomycetes</taxon>
        <taxon>Agaricomycetidae</taxon>
        <taxon>Agaricales</taxon>
        <taxon>Marasmiineae</taxon>
        <taxon>Mycenaceae</taxon>
        <taxon>Mycena</taxon>
    </lineage>
</organism>
<dbReference type="CDD" id="cd05778">
    <property type="entry name" value="DNA_polB_zeta_exo"/>
    <property type="match status" value="1"/>
</dbReference>
<keyword evidence="10 20" id="KW-0863">Zinc-finger</keyword>
<keyword evidence="6 20" id="KW-0548">Nucleotidyltransferase</keyword>
<evidence type="ECO:0000259" key="24">
    <source>
        <dbReference type="Pfam" id="PF14260"/>
    </source>
</evidence>
<dbReference type="FunFam" id="1.10.132.60:FF:000007">
    <property type="entry name" value="DNA polymerase"/>
    <property type="match status" value="1"/>
</dbReference>
<dbReference type="GO" id="GO:0000166">
    <property type="term" value="F:nucleotide binding"/>
    <property type="evidence" value="ECO:0007669"/>
    <property type="project" value="InterPro"/>
</dbReference>
<evidence type="ECO:0000256" key="9">
    <source>
        <dbReference type="ARBA" id="ARBA00022763"/>
    </source>
</evidence>
<dbReference type="CDD" id="cd05534">
    <property type="entry name" value="POLBc_zeta"/>
    <property type="match status" value="1"/>
</dbReference>
<dbReference type="PRINTS" id="PR00106">
    <property type="entry name" value="DNAPOLB"/>
</dbReference>
<feature type="domain" description="DNA-directed DNA polymerase family B exonuclease" evidence="23">
    <location>
        <begin position="728"/>
        <end position="893"/>
    </location>
</feature>
<comment type="cofactor">
    <cofactor evidence="1 20">
        <name>[4Fe-4S] cluster</name>
        <dbReference type="ChEBI" id="CHEBI:49883"/>
    </cofactor>
</comment>
<keyword evidence="9" id="KW-0227">DNA damage</keyword>
<dbReference type="InterPro" id="IPR017964">
    <property type="entry name" value="DNA-dir_DNA_pol_B_CS"/>
</dbReference>
<dbReference type="Gene3D" id="3.30.342.10">
    <property type="entry name" value="DNA Polymerase, chain B, domain 1"/>
    <property type="match status" value="1"/>
</dbReference>
<dbReference type="Gene3D" id="1.10.132.60">
    <property type="entry name" value="DNA polymerase family B, C-terminal domain"/>
    <property type="match status" value="1"/>
</dbReference>
<comment type="subcellular location">
    <subcellularLocation>
        <location evidence="2 20">Nucleus</location>
    </subcellularLocation>
</comment>
<comment type="similarity">
    <text evidence="3 20">Belongs to the DNA polymerase type-B family.</text>
</comment>
<evidence type="ECO:0000256" key="6">
    <source>
        <dbReference type="ARBA" id="ARBA00022695"/>
    </source>
</evidence>
<evidence type="ECO:0000256" key="10">
    <source>
        <dbReference type="ARBA" id="ARBA00022771"/>
    </source>
</evidence>
<evidence type="ECO:0000256" key="7">
    <source>
        <dbReference type="ARBA" id="ARBA00022705"/>
    </source>
</evidence>
<keyword evidence="13 20" id="KW-0408">Iron</keyword>
<dbReference type="InterPro" id="IPR006133">
    <property type="entry name" value="DNA-dir_DNA_pol_B_exonuc"/>
</dbReference>